<evidence type="ECO:0000259" key="1">
    <source>
        <dbReference type="Pfam" id="PF01498"/>
    </source>
</evidence>
<protein>
    <recommendedName>
        <fullName evidence="1">Transposase Tc1-like domain-containing protein</fullName>
    </recommendedName>
</protein>
<evidence type="ECO:0000313" key="2">
    <source>
        <dbReference type="EMBL" id="GBM15815.1"/>
    </source>
</evidence>
<reference evidence="2 3" key="1">
    <citation type="journal article" date="2019" name="Sci. Rep.">
        <title>Orb-weaving spider Araneus ventricosus genome elucidates the spidroin gene catalogue.</title>
        <authorList>
            <person name="Kono N."/>
            <person name="Nakamura H."/>
            <person name="Ohtoshi R."/>
            <person name="Moran D.A.P."/>
            <person name="Shinohara A."/>
            <person name="Yoshida Y."/>
            <person name="Fujiwara M."/>
            <person name="Mori M."/>
            <person name="Tomita M."/>
            <person name="Arakawa K."/>
        </authorList>
    </citation>
    <scope>NUCLEOTIDE SEQUENCE [LARGE SCALE GENOMIC DNA]</scope>
</reference>
<proteinExistence type="predicted"/>
<dbReference type="Proteomes" id="UP000499080">
    <property type="component" value="Unassembled WGS sequence"/>
</dbReference>
<dbReference type="GO" id="GO:0003677">
    <property type="term" value="F:DNA binding"/>
    <property type="evidence" value="ECO:0007669"/>
    <property type="project" value="InterPro"/>
</dbReference>
<keyword evidence="3" id="KW-1185">Reference proteome</keyword>
<accession>A0A4Y2DJQ6</accession>
<dbReference type="AlphaFoldDB" id="A0A4Y2DJQ6"/>
<dbReference type="GO" id="GO:0006313">
    <property type="term" value="P:DNA transposition"/>
    <property type="evidence" value="ECO:0007669"/>
    <property type="project" value="InterPro"/>
</dbReference>
<dbReference type="Pfam" id="PF01498">
    <property type="entry name" value="HTH_Tnp_Tc3_2"/>
    <property type="match status" value="1"/>
</dbReference>
<dbReference type="GO" id="GO:0015074">
    <property type="term" value="P:DNA integration"/>
    <property type="evidence" value="ECO:0007669"/>
    <property type="project" value="InterPro"/>
</dbReference>
<dbReference type="InterPro" id="IPR002492">
    <property type="entry name" value="Transposase_Tc1-like"/>
</dbReference>
<gene>
    <name evidence="2" type="ORF">AVEN_262963_1</name>
</gene>
<organism evidence="2 3">
    <name type="scientific">Araneus ventricosus</name>
    <name type="common">Orbweaver spider</name>
    <name type="synonym">Epeira ventricosa</name>
    <dbReference type="NCBI Taxonomy" id="182803"/>
    <lineage>
        <taxon>Eukaryota</taxon>
        <taxon>Metazoa</taxon>
        <taxon>Ecdysozoa</taxon>
        <taxon>Arthropoda</taxon>
        <taxon>Chelicerata</taxon>
        <taxon>Arachnida</taxon>
        <taxon>Araneae</taxon>
        <taxon>Araneomorphae</taxon>
        <taxon>Entelegynae</taxon>
        <taxon>Araneoidea</taxon>
        <taxon>Araneidae</taxon>
        <taxon>Araneus</taxon>
    </lineage>
</organism>
<evidence type="ECO:0000313" key="3">
    <source>
        <dbReference type="Proteomes" id="UP000499080"/>
    </source>
</evidence>
<name>A0A4Y2DJQ6_ARAVE</name>
<dbReference type="EMBL" id="BGPR01000363">
    <property type="protein sequence ID" value="GBM15815.1"/>
    <property type="molecule type" value="Genomic_DNA"/>
</dbReference>
<comment type="caution">
    <text evidence="2">The sequence shown here is derived from an EMBL/GenBank/DDBJ whole genome shotgun (WGS) entry which is preliminary data.</text>
</comment>
<feature type="domain" description="Transposase Tc1-like" evidence="1">
    <location>
        <begin position="80"/>
        <end position="138"/>
    </location>
</feature>
<sequence>MAPGSKPDFTKDQSCSGPVDVTSYIWGQTSSRWCGGEVWRGGASSGVVLVICPWFKMTRDQNASRRLGSGRRRIATTADDRYLLQCARRRRTLTARQLVSQLSVTARRSISRQTVSRRLHRGGLLTRRSVVCVPLSPERGCIEPMNIAVGHQSSGTTYSLRMSLDLRSRMIHEGK</sequence>